<dbReference type="InterPro" id="IPR021322">
    <property type="entry name" value="DUF2924"/>
</dbReference>
<gene>
    <name evidence="1" type="ORF">ACFQ2S_09750</name>
</gene>
<evidence type="ECO:0000313" key="1">
    <source>
        <dbReference type="EMBL" id="MFD0979936.1"/>
    </source>
</evidence>
<dbReference type="RefSeq" id="WP_068318412.1">
    <property type="nucleotide sequence ID" value="NZ_JBHTJT010000008.1"/>
</dbReference>
<dbReference type="EMBL" id="JBHTJT010000008">
    <property type="protein sequence ID" value="MFD0979936.1"/>
    <property type="molecule type" value="Genomic_DNA"/>
</dbReference>
<reference evidence="2" key="1">
    <citation type="journal article" date="2019" name="Int. J. Syst. Evol. Microbiol.">
        <title>The Global Catalogue of Microorganisms (GCM) 10K type strain sequencing project: providing services to taxonomists for standard genome sequencing and annotation.</title>
        <authorList>
            <consortium name="The Broad Institute Genomics Platform"/>
            <consortium name="The Broad Institute Genome Sequencing Center for Infectious Disease"/>
            <person name="Wu L."/>
            <person name="Ma J."/>
        </authorList>
    </citation>
    <scope>NUCLEOTIDE SEQUENCE [LARGE SCALE GENOMIC DNA]</scope>
    <source>
        <strain evidence="2">CCUG 60524</strain>
    </source>
</reference>
<dbReference type="Proteomes" id="UP001597108">
    <property type="component" value="Unassembled WGS sequence"/>
</dbReference>
<keyword evidence="2" id="KW-1185">Reference proteome</keyword>
<accession>A0ABW3IPQ4</accession>
<evidence type="ECO:0000313" key="2">
    <source>
        <dbReference type="Proteomes" id="UP001597108"/>
    </source>
</evidence>
<protein>
    <submittedName>
        <fullName evidence="1">DUF2924 domain-containing protein</fullName>
    </submittedName>
</protein>
<sequence length="135" mass="15367">MIRVADLETMDRAALIAAWTEIFDTQVPKGLSRSFLRRFLATEIQTRRSGGLPARVRKALMQSDDLGRRSKTAKLEPGSRLLREWNGVTHVVEVTEDGFRWNGQSWRSLSVIAREITGAHWSGPRFFGLNRKARS</sequence>
<name>A0ABW3IPQ4_9RHOB</name>
<dbReference type="Pfam" id="PF11149">
    <property type="entry name" value="DUF2924"/>
    <property type="match status" value="1"/>
</dbReference>
<proteinExistence type="predicted"/>
<comment type="caution">
    <text evidence="1">The sequence shown here is derived from an EMBL/GenBank/DDBJ whole genome shotgun (WGS) entry which is preliminary data.</text>
</comment>
<organism evidence="1 2">
    <name type="scientific">Tropicimonas aquimaris</name>
    <dbReference type="NCBI Taxonomy" id="914152"/>
    <lineage>
        <taxon>Bacteria</taxon>
        <taxon>Pseudomonadati</taxon>
        <taxon>Pseudomonadota</taxon>
        <taxon>Alphaproteobacteria</taxon>
        <taxon>Rhodobacterales</taxon>
        <taxon>Roseobacteraceae</taxon>
        <taxon>Tropicimonas</taxon>
    </lineage>
</organism>